<proteinExistence type="inferred from homology"/>
<evidence type="ECO:0000259" key="4">
    <source>
        <dbReference type="Pfam" id="PF00195"/>
    </source>
</evidence>
<dbReference type="Pfam" id="PF02797">
    <property type="entry name" value="Chal_sti_synt_C"/>
    <property type="match status" value="1"/>
</dbReference>
<reference evidence="6" key="2">
    <citation type="submission" date="2014-09" db="EMBL/GenBank/DDBJ databases">
        <title>Criblamydia sequanensis harbors a mega-plasmid encoding arsenite resistance.</title>
        <authorList>
            <person name="Bertelli C."/>
            <person name="Goesmann A."/>
            <person name="Greub G."/>
        </authorList>
    </citation>
    <scope>NUCLEOTIDE SEQUENCE [LARGE SCALE GENOMIC DNA]</scope>
    <source>
        <strain evidence="6">CRIB-18</strain>
    </source>
</reference>
<comment type="similarity">
    <text evidence="1">Belongs to the thiolase-like superfamily. Chalcone/stilbene synthases family.</text>
</comment>
<organism evidence="6 7">
    <name type="scientific">Candidatus Criblamydia sequanensis CRIB-18</name>
    <dbReference type="NCBI Taxonomy" id="1437425"/>
    <lineage>
        <taxon>Bacteria</taxon>
        <taxon>Pseudomonadati</taxon>
        <taxon>Chlamydiota</taxon>
        <taxon>Chlamydiia</taxon>
        <taxon>Parachlamydiales</taxon>
        <taxon>Candidatus Criblamydiaceae</taxon>
        <taxon>Candidatus Criblamydia</taxon>
    </lineage>
</organism>
<evidence type="ECO:0000256" key="3">
    <source>
        <dbReference type="PIRSR" id="PIRSR000451-1"/>
    </source>
</evidence>
<keyword evidence="2" id="KW-0808">Transferase</keyword>
<dbReference type="InterPro" id="IPR012328">
    <property type="entry name" value="Chalcone/stilbene_synt_C"/>
</dbReference>
<comment type="caution">
    <text evidence="6">The sequence shown here is derived from an EMBL/GenBank/DDBJ whole genome shotgun (WGS) entry which is preliminary data.</text>
</comment>
<dbReference type="AlphaFoldDB" id="A0A090D007"/>
<dbReference type="SUPFAM" id="SSF53901">
    <property type="entry name" value="Thiolase-like"/>
    <property type="match status" value="2"/>
</dbReference>
<dbReference type="PANTHER" id="PTHR11877">
    <property type="entry name" value="HYDROXYMETHYLGLUTARYL-COA SYNTHASE"/>
    <property type="match status" value="1"/>
</dbReference>
<dbReference type="GO" id="GO:0030639">
    <property type="term" value="P:polyketide biosynthetic process"/>
    <property type="evidence" value="ECO:0007669"/>
    <property type="project" value="TreeGrafter"/>
</dbReference>
<dbReference type="EMBL" id="CCEJ010000001">
    <property type="protein sequence ID" value="CDR33130.1"/>
    <property type="molecule type" value="Genomic_DNA"/>
</dbReference>
<dbReference type="InterPro" id="IPR016039">
    <property type="entry name" value="Thiolase-like"/>
</dbReference>
<evidence type="ECO:0000259" key="5">
    <source>
        <dbReference type="Pfam" id="PF02797"/>
    </source>
</evidence>
<evidence type="ECO:0000256" key="1">
    <source>
        <dbReference type="ARBA" id="ARBA00005531"/>
    </source>
</evidence>
<dbReference type="GO" id="GO:0016747">
    <property type="term" value="F:acyltransferase activity, transferring groups other than amino-acyl groups"/>
    <property type="evidence" value="ECO:0007669"/>
    <property type="project" value="InterPro"/>
</dbReference>
<protein>
    <submittedName>
        <fullName evidence="6">Chalcone/stilbene synthase domain-containing protein</fullName>
    </submittedName>
</protein>
<dbReference type="eggNOG" id="COG3424">
    <property type="taxonomic scope" value="Bacteria"/>
</dbReference>
<reference evidence="6" key="1">
    <citation type="submission" date="2013-12" db="EMBL/GenBank/DDBJ databases">
        <authorList>
            <person name="Linke B."/>
        </authorList>
    </citation>
    <scope>NUCLEOTIDE SEQUENCE [LARGE SCALE GENOMIC DNA]</scope>
    <source>
        <strain evidence="6">CRIB-18</strain>
    </source>
</reference>
<dbReference type="STRING" id="1437425.CSEC_0291"/>
<keyword evidence="7" id="KW-1185">Reference proteome</keyword>
<feature type="domain" description="Chalcone/stilbene synthase N-terminal" evidence="4">
    <location>
        <begin position="64"/>
        <end position="219"/>
    </location>
</feature>
<name>A0A090D007_9BACT</name>
<dbReference type="Proteomes" id="UP000031552">
    <property type="component" value="Unassembled WGS sequence"/>
</dbReference>
<evidence type="ECO:0000313" key="7">
    <source>
        <dbReference type="Proteomes" id="UP000031552"/>
    </source>
</evidence>
<dbReference type="Pfam" id="PF00195">
    <property type="entry name" value="Chal_sti_synt_N"/>
    <property type="match status" value="1"/>
</dbReference>
<dbReference type="OrthoDB" id="9786288at2"/>
<dbReference type="PIRSF" id="PIRSF000451">
    <property type="entry name" value="PKS_III"/>
    <property type="match status" value="1"/>
</dbReference>
<gene>
    <name evidence="6" type="ORF">CSEC_0291</name>
</gene>
<feature type="active site" description="Acyl-thioester intermediate" evidence="3">
    <location>
        <position position="167"/>
    </location>
</feature>
<feature type="domain" description="Chalcone/stilbene synthase C-terminal" evidence="5">
    <location>
        <begin position="247"/>
        <end position="381"/>
    </location>
</feature>
<dbReference type="Gene3D" id="3.40.47.10">
    <property type="match status" value="1"/>
</dbReference>
<dbReference type="InterPro" id="IPR011141">
    <property type="entry name" value="Polyketide_synthase_type-III"/>
</dbReference>
<evidence type="ECO:0000256" key="2">
    <source>
        <dbReference type="ARBA" id="ARBA00022679"/>
    </source>
</evidence>
<evidence type="ECO:0000313" key="6">
    <source>
        <dbReference type="EMBL" id="CDR33130.1"/>
    </source>
</evidence>
<dbReference type="RefSeq" id="WP_053331672.1">
    <property type="nucleotide sequence ID" value="NZ_CCEJ010000001.1"/>
</dbReference>
<dbReference type="PANTHER" id="PTHR11877:SF46">
    <property type="entry name" value="TYPE III POLYKETIDE SYNTHASE A"/>
    <property type="match status" value="1"/>
</dbReference>
<sequence length="388" mass="44491">MLKSSTALARFNFKRPPFESSQQSTLNWISASHLRAYGNQYALGENETLDFKEKLQERIAKVACKPANIHQRGHVVSDFLHNDWDNMQIYRLKDSSSQVLLGEKQKFHRHHVDKIFIDFYENEIHIPEDLIHVSCTGYASPSAAQKIVNKKNWMRETKVTHLYHMGCYASIPAIRVGSSFVHQKSNQVDIVHTELCTLHYHPERHSDEDLVAQSLFADGFIKYSLIDQAYALQENLSHFLLLGYHEEQIPDSEEAMEWLLNENGFRFILAKEIPLLIAKNLKGFVSRLKEKICISEDASPLYYAIHPGGPKILEHCMKLLDIKKEHIDSSFKVLEQYGNMSSATLPHIWNVQLHDEKIPNDSIIISLGFGPGLTMAGLVLQKKESKTR</sequence>
<accession>A0A090D007</accession>
<dbReference type="InterPro" id="IPR001099">
    <property type="entry name" value="Chalcone/stilbene_synt_N"/>
</dbReference>